<comment type="caution">
    <text evidence="2">The sequence shown here is derived from an EMBL/GenBank/DDBJ whole genome shotgun (WGS) entry which is preliminary data.</text>
</comment>
<keyword evidence="1" id="KW-0812">Transmembrane</keyword>
<evidence type="ECO:0000313" key="3">
    <source>
        <dbReference type="Proteomes" id="UP000321926"/>
    </source>
</evidence>
<keyword evidence="3" id="KW-1185">Reference proteome</keyword>
<dbReference type="RefSeq" id="WP_147920143.1">
    <property type="nucleotide sequence ID" value="NZ_VRTY01000005.1"/>
</dbReference>
<feature type="transmembrane region" description="Helical" evidence="1">
    <location>
        <begin position="348"/>
        <end position="373"/>
    </location>
</feature>
<dbReference type="EMBL" id="VRTY01000005">
    <property type="protein sequence ID" value="TXK52115.1"/>
    <property type="molecule type" value="Genomic_DNA"/>
</dbReference>
<organism evidence="2 3">
    <name type="scientific">Pontibacter qinzhouensis</name>
    <dbReference type="NCBI Taxonomy" id="2603253"/>
    <lineage>
        <taxon>Bacteria</taxon>
        <taxon>Pseudomonadati</taxon>
        <taxon>Bacteroidota</taxon>
        <taxon>Cytophagia</taxon>
        <taxon>Cytophagales</taxon>
        <taxon>Hymenobacteraceae</taxon>
        <taxon>Pontibacter</taxon>
    </lineage>
</organism>
<feature type="transmembrane region" description="Helical" evidence="1">
    <location>
        <begin position="36"/>
        <end position="55"/>
    </location>
</feature>
<keyword evidence="1" id="KW-1133">Transmembrane helix</keyword>
<dbReference type="OrthoDB" id="9785438at2"/>
<dbReference type="Proteomes" id="UP000321926">
    <property type="component" value="Unassembled WGS sequence"/>
</dbReference>
<feature type="transmembrane region" description="Helical" evidence="1">
    <location>
        <begin position="221"/>
        <end position="239"/>
    </location>
</feature>
<feature type="transmembrane region" description="Helical" evidence="1">
    <location>
        <begin position="67"/>
        <end position="95"/>
    </location>
</feature>
<protein>
    <recommendedName>
        <fullName evidence="4">HTTM domain-containing protein</fullName>
    </recommendedName>
</protein>
<accession>A0A5C8KCX0</accession>
<feature type="transmembrane region" description="Helical" evidence="1">
    <location>
        <begin position="315"/>
        <end position="336"/>
    </location>
</feature>
<proteinExistence type="predicted"/>
<feature type="transmembrane region" description="Helical" evidence="1">
    <location>
        <begin position="107"/>
        <end position="127"/>
    </location>
</feature>
<name>A0A5C8KCX0_9BACT</name>
<evidence type="ECO:0000256" key="1">
    <source>
        <dbReference type="SAM" id="Phobius"/>
    </source>
</evidence>
<reference evidence="2 3" key="1">
    <citation type="submission" date="2019-08" db="EMBL/GenBank/DDBJ databases">
        <authorList>
            <person name="Shi S."/>
        </authorList>
    </citation>
    <scope>NUCLEOTIDE SEQUENCE [LARGE SCALE GENOMIC DNA]</scope>
    <source>
        <strain evidence="2 3">GY10130</strain>
    </source>
</reference>
<keyword evidence="1" id="KW-0472">Membrane</keyword>
<gene>
    <name evidence="2" type="ORF">FVR03_02300</name>
</gene>
<evidence type="ECO:0008006" key="4">
    <source>
        <dbReference type="Google" id="ProtNLM"/>
    </source>
</evidence>
<feature type="transmembrane region" description="Helical" evidence="1">
    <location>
        <begin position="139"/>
        <end position="160"/>
    </location>
</feature>
<sequence length="497" mass="57871">MGNPLLSYRQVLTAQSVNYYNFLNEYTTPEKYASSILKYKIFCCVWAIAAIFHMANANAFTGNLTYFLFTCAAIALIAKPSSMVRLLIFIIMQMYQAYAELPVISNHWLITTFVNLTILQAFVYLIVKRRSFYIDKAELLDTFAPLVKMELIVLYFYAVFHKLNAGFFDTESSCAVEFLMLQNNYYNILPSSKTLLTLNIYATLLIETLIPVLIIIRRTRAWGILLGLLFHCVLAYNPINGFYDFSSMIFALYFLFTGTKFSNNVYAHYEKFLRRKINIKNQLLQFNLLNFVLFVFSVVCLLLLVHYYNKLFQDYFRHIVWTLYSLTYIVIFALSIRSAEKPDRSNSFTFAHYSLLLFPVLVFLNGLCPYLGLKTEASYAMFSNLRTEAGETNHYLVPASTQLFDYQKDVVEIKGSTDPELQQLAESGKLLTFFQFRTMVRNTMPVEITYVRNGEPQVFELHQASLSPELLQKDWFVLEKLMRFRTFYRNGYSPCSH</sequence>
<dbReference type="AlphaFoldDB" id="A0A5C8KCX0"/>
<feature type="transmembrane region" description="Helical" evidence="1">
    <location>
        <begin position="195"/>
        <end position="214"/>
    </location>
</feature>
<feature type="transmembrane region" description="Helical" evidence="1">
    <location>
        <begin position="245"/>
        <end position="267"/>
    </location>
</feature>
<feature type="transmembrane region" description="Helical" evidence="1">
    <location>
        <begin position="288"/>
        <end position="309"/>
    </location>
</feature>
<evidence type="ECO:0000313" key="2">
    <source>
        <dbReference type="EMBL" id="TXK52115.1"/>
    </source>
</evidence>